<dbReference type="Pfam" id="PF00919">
    <property type="entry name" value="UPF0004"/>
    <property type="match status" value="1"/>
</dbReference>
<comment type="catalytic activity">
    <reaction evidence="10 11">
        <text>N(6)-L-threonylcarbamoyladenosine(37) in tRNA + (sulfur carrier)-SH + AH2 + 2 S-adenosyl-L-methionine = 2-methylsulfanyl-N(6)-L-threonylcarbamoyladenosine(37) in tRNA + (sulfur carrier)-H + 5'-deoxyadenosine + L-methionine + A + S-adenosyl-L-homocysteine + 2 H(+)</text>
        <dbReference type="Rhea" id="RHEA:37075"/>
        <dbReference type="Rhea" id="RHEA-COMP:10163"/>
        <dbReference type="Rhea" id="RHEA-COMP:11092"/>
        <dbReference type="Rhea" id="RHEA-COMP:14737"/>
        <dbReference type="Rhea" id="RHEA-COMP:14739"/>
        <dbReference type="ChEBI" id="CHEBI:13193"/>
        <dbReference type="ChEBI" id="CHEBI:15378"/>
        <dbReference type="ChEBI" id="CHEBI:17319"/>
        <dbReference type="ChEBI" id="CHEBI:17499"/>
        <dbReference type="ChEBI" id="CHEBI:29917"/>
        <dbReference type="ChEBI" id="CHEBI:57844"/>
        <dbReference type="ChEBI" id="CHEBI:57856"/>
        <dbReference type="ChEBI" id="CHEBI:59789"/>
        <dbReference type="ChEBI" id="CHEBI:64428"/>
        <dbReference type="ChEBI" id="CHEBI:74418"/>
        <dbReference type="ChEBI" id="CHEBI:74420"/>
        <dbReference type="EC" id="2.8.4.5"/>
    </reaction>
</comment>
<dbReference type="InterPro" id="IPR002792">
    <property type="entry name" value="TRAM_dom"/>
</dbReference>
<protein>
    <recommendedName>
        <fullName evidence="11">tRNA-t(6)A37 methylthiotransferase</fullName>
        <ecNumber evidence="11">2.8.4.5</ecNumber>
    </recommendedName>
</protein>
<proteinExistence type="inferred from homology"/>
<reference evidence="15" key="1">
    <citation type="journal article" date="2020" name="mSystems">
        <title>Genome- and Community-Level Interaction Insights into Carbon Utilization and Element Cycling Functions of Hydrothermarchaeota in Hydrothermal Sediment.</title>
        <authorList>
            <person name="Zhou Z."/>
            <person name="Liu Y."/>
            <person name="Xu W."/>
            <person name="Pan J."/>
            <person name="Luo Z.H."/>
            <person name="Li M."/>
        </authorList>
    </citation>
    <scope>NUCLEOTIDE SEQUENCE</scope>
    <source>
        <strain evidence="15">SpSt-649</strain>
    </source>
</reference>
<dbReference type="PANTHER" id="PTHR11918">
    <property type="entry name" value="RADICAL SAM PROTEINS"/>
    <property type="match status" value="1"/>
</dbReference>
<keyword evidence="9 11" id="KW-0411">Iron-sulfur</keyword>
<evidence type="ECO:0000256" key="11">
    <source>
        <dbReference type="RuleBase" id="RU368081"/>
    </source>
</evidence>
<dbReference type="SMART" id="SM00729">
    <property type="entry name" value="Elp3"/>
    <property type="match status" value="1"/>
</dbReference>
<dbReference type="InterPro" id="IPR005839">
    <property type="entry name" value="Methylthiotransferase"/>
</dbReference>
<dbReference type="Gene3D" id="3.80.30.20">
    <property type="entry name" value="tm_1862 like domain"/>
    <property type="match status" value="1"/>
</dbReference>
<dbReference type="InterPro" id="IPR006638">
    <property type="entry name" value="Elp3/MiaA/NifB-like_rSAM"/>
</dbReference>
<dbReference type="AlphaFoldDB" id="A0A7C4H0C9"/>
<dbReference type="GO" id="GO:0051539">
    <property type="term" value="F:4 iron, 4 sulfur cluster binding"/>
    <property type="evidence" value="ECO:0007669"/>
    <property type="project" value="UniProtKB-UniRule"/>
</dbReference>
<dbReference type="NCBIfam" id="TIGR00089">
    <property type="entry name" value="MiaB/RimO family radical SAM methylthiotransferase"/>
    <property type="match status" value="1"/>
</dbReference>
<evidence type="ECO:0000256" key="10">
    <source>
        <dbReference type="ARBA" id="ARBA00051661"/>
    </source>
</evidence>
<dbReference type="PROSITE" id="PS51449">
    <property type="entry name" value="MTTASE_N"/>
    <property type="match status" value="1"/>
</dbReference>
<evidence type="ECO:0000256" key="6">
    <source>
        <dbReference type="ARBA" id="ARBA00022694"/>
    </source>
</evidence>
<dbReference type="InterPro" id="IPR006466">
    <property type="entry name" value="MiaB-like_arc_euk"/>
</dbReference>
<dbReference type="InterPro" id="IPR013848">
    <property type="entry name" value="Methylthiotransferase_N"/>
</dbReference>
<comment type="function">
    <text evidence="1 11">Catalyzes the methylthiolation of N6-threonylcarbamoyladenosine (t(6)A), leading to the formation of 2-methylthio-N6-threonylcarbamoyladenosine (ms(2)t(6)A) at position 37 in tRNAs that read codons beginning with adenine.</text>
</comment>
<evidence type="ECO:0000256" key="7">
    <source>
        <dbReference type="ARBA" id="ARBA00022723"/>
    </source>
</evidence>
<dbReference type="Pfam" id="PF01938">
    <property type="entry name" value="TRAM"/>
    <property type="match status" value="1"/>
</dbReference>
<comment type="similarity">
    <text evidence="2 11">Belongs to the methylthiotransferase family. CDKAL1 subfamily.</text>
</comment>
<dbReference type="PROSITE" id="PS51918">
    <property type="entry name" value="RADICAL_SAM"/>
    <property type="match status" value="1"/>
</dbReference>
<dbReference type="FunFam" id="3.40.50.12160:FF:000003">
    <property type="entry name" value="CDK5 regulatory subunit-associated protein 1"/>
    <property type="match status" value="1"/>
</dbReference>
<keyword evidence="6 11" id="KW-0819">tRNA processing</keyword>
<dbReference type="InterPro" id="IPR058240">
    <property type="entry name" value="rSAM_sf"/>
</dbReference>
<sequence>MNVHRVPAVKVYLEVHGCWLSKAEGEIARSLLEKAGYTVSSDARDADAIVVVTCAVRGDTEVAMLKRLRELREKAPHARFVVAGCLVNVRPKSILSITPEAALVEPDALDHVVDALESRDPVYIVRKYQRNLSILPEYRGGPTYVVPIESGCTGSCSFCVEWVARGRQVKSYPVESIVKAVKEAVARGAREIYLTGQDVASYGISSRSSLPELVETLLEEVQGRYRIRLGMMEPIMTAKIAEKLLPLFRDERLYRYFHLPAQSGDDQVLRLMRRRYTVSAYEELVAKIRSSVGTLSLATDIIVGFPGESDESFRNTLSFIERLRFDKVHVARYTLRPFTLGYVSYDNIPEHVKKARSREASSVALRIAAEVNRSYVGRTVEVLINGTSFRGDVAGRTPEYKLVIMKGYHVQPGEFVKARIVGATALHLIGEVVD</sequence>
<evidence type="ECO:0000256" key="3">
    <source>
        <dbReference type="ARBA" id="ARBA00022485"/>
    </source>
</evidence>
<accession>A0A7C4H0C9</accession>
<evidence type="ECO:0000313" key="15">
    <source>
        <dbReference type="EMBL" id="HGM46539.1"/>
    </source>
</evidence>
<dbReference type="GO" id="GO:0046872">
    <property type="term" value="F:metal ion binding"/>
    <property type="evidence" value="ECO:0007669"/>
    <property type="project" value="UniProtKB-UniRule"/>
</dbReference>
<evidence type="ECO:0000256" key="5">
    <source>
        <dbReference type="ARBA" id="ARBA00022691"/>
    </source>
</evidence>
<dbReference type="InterPro" id="IPR038135">
    <property type="entry name" value="Methylthiotransferase_N_sf"/>
</dbReference>
<dbReference type="EMBL" id="DTBQ01000063">
    <property type="protein sequence ID" value="HGM46539.1"/>
    <property type="molecule type" value="Genomic_DNA"/>
</dbReference>
<keyword evidence="8 11" id="KW-0408">Iron</keyword>
<keyword evidence="5 11" id="KW-0949">S-adenosyl-L-methionine</keyword>
<evidence type="ECO:0000256" key="1">
    <source>
        <dbReference type="ARBA" id="ARBA00002399"/>
    </source>
</evidence>
<evidence type="ECO:0000259" key="14">
    <source>
        <dbReference type="PROSITE" id="PS51918"/>
    </source>
</evidence>
<organism evidence="15">
    <name type="scientific">Thermofilum pendens</name>
    <dbReference type="NCBI Taxonomy" id="2269"/>
    <lineage>
        <taxon>Archaea</taxon>
        <taxon>Thermoproteota</taxon>
        <taxon>Thermoprotei</taxon>
        <taxon>Thermofilales</taxon>
        <taxon>Thermofilaceae</taxon>
        <taxon>Thermofilum</taxon>
    </lineage>
</organism>
<evidence type="ECO:0000256" key="9">
    <source>
        <dbReference type="ARBA" id="ARBA00023014"/>
    </source>
</evidence>
<dbReference type="NCBIfam" id="TIGR01578">
    <property type="entry name" value="MiaB-like-B"/>
    <property type="match status" value="1"/>
</dbReference>
<dbReference type="SFLD" id="SFLDS00029">
    <property type="entry name" value="Radical_SAM"/>
    <property type="match status" value="1"/>
</dbReference>
<feature type="domain" description="MTTase N-terminal" evidence="13">
    <location>
        <begin position="9"/>
        <end position="121"/>
    </location>
</feature>
<name>A0A7C4H0C9_THEPE</name>
<evidence type="ECO:0000256" key="4">
    <source>
        <dbReference type="ARBA" id="ARBA00022679"/>
    </source>
</evidence>
<dbReference type="CDD" id="cd01335">
    <property type="entry name" value="Radical_SAM"/>
    <property type="match status" value="1"/>
</dbReference>
<keyword evidence="4 11" id="KW-0808">Transferase</keyword>
<dbReference type="PANTHER" id="PTHR11918:SF45">
    <property type="entry name" value="THREONYLCARBAMOYLADENOSINE TRNA METHYLTHIOTRANSFERASE"/>
    <property type="match status" value="1"/>
</dbReference>
<dbReference type="Pfam" id="PF04055">
    <property type="entry name" value="Radical_SAM"/>
    <property type="match status" value="1"/>
</dbReference>
<dbReference type="InterPro" id="IPR007197">
    <property type="entry name" value="rSAM"/>
</dbReference>
<dbReference type="GO" id="GO:0035598">
    <property type="term" value="F:tRNA (N(6)-L-threonylcarbamoyladenosine(37)-C(2))-methylthiotransferase activity"/>
    <property type="evidence" value="ECO:0007669"/>
    <property type="project" value="UniProtKB-UniRule"/>
</dbReference>
<keyword evidence="3 11" id="KW-0004">4Fe-4S</keyword>
<evidence type="ECO:0000259" key="13">
    <source>
        <dbReference type="PROSITE" id="PS51449"/>
    </source>
</evidence>
<feature type="domain" description="TRAM" evidence="12">
    <location>
        <begin position="373"/>
        <end position="434"/>
    </location>
</feature>
<dbReference type="EC" id="2.8.4.5" evidence="11"/>
<dbReference type="InterPro" id="IPR023404">
    <property type="entry name" value="rSAM_horseshoe"/>
</dbReference>
<evidence type="ECO:0000259" key="12">
    <source>
        <dbReference type="PROSITE" id="PS50926"/>
    </source>
</evidence>
<feature type="domain" description="Radical SAM core" evidence="14">
    <location>
        <begin position="138"/>
        <end position="370"/>
    </location>
</feature>
<keyword evidence="7 11" id="KW-0479">Metal-binding</keyword>
<comment type="caution">
    <text evidence="15">The sequence shown here is derived from an EMBL/GenBank/DDBJ whole genome shotgun (WGS) entry which is preliminary data.</text>
</comment>
<dbReference type="Gene3D" id="3.40.50.12160">
    <property type="entry name" value="Methylthiotransferase, N-terminal domain"/>
    <property type="match status" value="1"/>
</dbReference>
<dbReference type="PROSITE" id="PS50926">
    <property type="entry name" value="TRAM"/>
    <property type="match status" value="1"/>
</dbReference>
<evidence type="ECO:0000256" key="2">
    <source>
        <dbReference type="ARBA" id="ARBA00008616"/>
    </source>
</evidence>
<dbReference type="SUPFAM" id="SSF102114">
    <property type="entry name" value="Radical SAM enzymes"/>
    <property type="match status" value="1"/>
</dbReference>
<evidence type="ECO:0000256" key="8">
    <source>
        <dbReference type="ARBA" id="ARBA00023004"/>
    </source>
</evidence>
<comment type="cofactor">
    <cofactor evidence="11">
        <name>[4Fe-4S] cluster</name>
        <dbReference type="ChEBI" id="CHEBI:49883"/>
    </cofactor>
    <text evidence="11">Binds 1 or 2 [4Fe-4S] cluster. One cluster is coordinated with 3 cysteines and an exchangeable S-adenosyl-L-methionine.</text>
</comment>
<dbReference type="SFLD" id="SFLDG01082">
    <property type="entry name" value="B12-binding_domain_containing"/>
    <property type="match status" value="1"/>
</dbReference>
<gene>
    <name evidence="15" type="ORF">ENU21_02135</name>
</gene>